<proteinExistence type="inferred from homology"/>
<dbReference type="STRING" id="10195.A0A3M7SJ55"/>
<dbReference type="OrthoDB" id="1915375at2759"/>
<evidence type="ECO:0000256" key="1">
    <source>
        <dbReference type="ARBA" id="ARBA00022741"/>
    </source>
</evidence>
<dbReference type="SUPFAM" id="SSF54197">
    <property type="entry name" value="HIT-like"/>
    <property type="match status" value="1"/>
</dbReference>
<dbReference type="PROSITE" id="PS51084">
    <property type="entry name" value="HIT_2"/>
    <property type="match status" value="1"/>
</dbReference>
<comment type="caution">
    <text evidence="9">The sequence shown here is derived from an EMBL/GenBank/DDBJ whole genome shotgun (WGS) entry which is preliminary data.</text>
</comment>
<evidence type="ECO:0000256" key="5">
    <source>
        <dbReference type="ARBA" id="ARBA00039802"/>
    </source>
</evidence>
<gene>
    <name evidence="9" type="ORF">BpHYR1_024012</name>
</gene>
<evidence type="ECO:0000256" key="6">
    <source>
        <dbReference type="ARBA" id="ARBA00042361"/>
    </source>
</evidence>
<comment type="catalytic activity">
    <reaction evidence="3">
        <text>adenosine 5'-phosphoramidate + H2O = NH4(+) + AMP</text>
        <dbReference type="Rhea" id="RHEA:67916"/>
        <dbReference type="ChEBI" id="CHEBI:15377"/>
        <dbReference type="ChEBI" id="CHEBI:28938"/>
        <dbReference type="ChEBI" id="CHEBI:57890"/>
        <dbReference type="ChEBI" id="CHEBI:456215"/>
    </reaction>
</comment>
<sequence length="138" mass="16122">MSESKCVFCRIINKIDKEADILHEDDEIIIIKDKFPVSENHILVLPKEHITNAKYLSANHLNLVEKMNEAGINKMKELNADLNDLRSGFNWPPLNTINHLHQHFISPSSNMSLIRKIIFSHKNFFFVDAAYILKRLRR</sequence>
<evidence type="ECO:0000259" key="8">
    <source>
        <dbReference type="PROSITE" id="PS51084"/>
    </source>
</evidence>
<keyword evidence="10" id="KW-1185">Reference proteome</keyword>
<reference evidence="9 10" key="1">
    <citation type="journal article" date="2018" name="Sci. Rep.">
        <title>Genomic signatures of local adaptation to the degree of environmental predictability in rotifers.</title>
        <authorList>
            <person name="Franch-Gras L."/>
            <person name="Hahn C."/>
            <person name="Garcia-Roger E.M."/>
            <person name="Carmona M.J."/>
            <person name="Serra M."/>
            <person name="Gomez A."/>
        </authorList>
    </citation>
    <scope>NUCLEOTIDE SEQUENCE [LARGE SCALE GENOMIC DNA]</scope>
    <source>
        <strain evidence="9">HYR1</strain>
    </source>
</reference>
<dbReference type="GO" id="GO:0000166">
    <property type="term" value="F:nucleotide binding"/>
    <property type="evidence" value="ECO:0007669"/>
    <property type="project" value="UniProtKB-KW"/>
</dbReference>
<comment type="similarity">
    <text evidence="4">Belongs to the HINT family.</text>
</comment>
<dbReference type="PANTHER" id="PTHR12486:SF5">
    <property type="entry name" value="ADENOSINE 5'-MONOPHOSPHORAMIDASE HINT3"/>
    <property type="match status" value="1"/>
</dbReference>
<dbReference type="Gene3D" id="3.30.428.10">
    <property type="entry name" value="HIT-like"/>
    <property type="match status" value="1"/>
</dbReference>
<evidence type="ECO:0000313" key="10">
    <source>
        <dbReference type="Proteomes" id="UP000276133"/>
    </source>
</evidence>
<evidence type="ECO:0000256" key="4">
    <source>
        <dbReference type="ARBA" id="ARBA00025764"/>
    </source>
</evidence>
<accession>A0A3M7SJ55</accession>
<dbReference type="AlphaFoldDB" id="A0A3M7SJ55"/>
<evidence type="ECO:0000256" key="3">
    <source>
        <dbReference type="ARBA" id="ARBA00024472"/>
    </source>
</evidence>
<feature type="domain" description="HIT" evidence="8">
    <location>
        <begin position="7"/>
        <end position="114"/>
    </location>
</feature>
<feature type="short sequence motif" description="Histidine triad motif" evidence="7">
    <location>
        <begin position="99"/>
        <end position="103"/>
    </location>
</feature>
<keyword evidence="1" id="KW-0547">Nucleotide-binding</keyword>
<organism evidence="9 10">
    <name type="scientific">Brachionus plicatilis</name>
    <name type="common">Marine rotifer</name>
    <name type="synonym">Brachionus muelleri</name>
    <dbReference type="NCBI Taxonomy" id="10195"/>
    <lineage>
        <taxon>Eukaryota</taxon>
        <taxon>Metazoa</taxon>
        <taxon>Spiralia</taxon>
        <taxon>Gnathifera</taxon>
        <taxon>Rotifera</taxon>
        <taxon>Eurotatoria</taxon>
        <taxon>Monogononta</taxon>
        <taxon>Pseudotrocha</taxon>
        <taxon>Ploima</taxon>
        <taxon>Brachionidae</taxon>
        <taxon>Brachionus</taxon>
    </lineage>
</organism>
<evidence type="ECO:0000313" key="9">
    <source>
        <dbReference type="EMBL" id="RNA35568.1"/>
    </source>
</evidence>
<evidence type="ECO:0000256" key="2">
    <source>
        <dbReference type="ARBA" id="ARBA00022801"/>
    </source>
</evidence>
<dbReference type="GO" id="GO:0016787">
    <property type="term" value="F:hydrolase activity"/>
    <property type="evidence" value="ECO:0007669"/>
    <property type="project" value="UniProtKB-KW"/>
</dbReference>
<dbReference type="EMBL" id="REGN01001311">
    <property type="protein sequence ID" value="RNA35568.1"/>
    <property type="molecule type" value="Genomic_DNA"/>
</dbReference>
<evidence type="ECO:0000256" key="7">
    <source>
        <dbReference type="PROSITE-ProRule" id="PRU00464"/>
    </source>
</evidence>
<dbReference type="InterPro" id="IPR011146">
    <property type="entry name" value="HIT-like"/>
</dbReference>
<dbReference type="EMBL" id="REGN01001311">
    <property type="protein sequence ID" value="RNA35569.1"/>
    <property type="molecule type" value="Genomic_DNA"/>
</dbReference>
<dbReference type="Pfam" id="PF11969">
    <property type="entry name" value="DcpS_C"/>
    <property type="match status" value="1"/>
</dbReference>
<dbReference type="InterPro" id="IPR036265">
    <property type="entry name" value="HIT-like_sf"/>
</dbReference>
<dbReference type="Proteomes" id="UP000276133">
    <property type="component" value="Unassembled WGS sequence"/>
</dbReference>
<dbReference type="PANTHER" id="PTHR12486">
    <property type="entry name" value="APRATAXIN-RELATED"/>
    <property type="match status" value="1"/>
</dbReference>
<protein>
    <recommendedName>
        <fullName evidence="5">Adenosine 5'-monophosphoramidase HINT3</fullName>
    </recommendedName>
    <alternativeName>
        <fullName evidence="6">Histidine triad nucleotide-binding protein 3</fullName>
    </alternativeName>
</protein>
<keyword evidence="2" id="KW-0378">Hydrolase</keyword>
<name>A0A3M7SJ55_BRAPC</name>